<evidence type="ECO:0000256" key="1">
    <source>
        <dbReference type="ARBA" id="ARBA00003618"/>
    </source>
</evidence>
<reference evidence="11" key="1">
    <citation type="journal article" date="2019" name="Int. J. Syst. Evol. Microbiol.">
        <title>The Global Catalogue of Microorganisms (GCM) 10K type strain sequencing project: providing services to taxonomists for standard genome sequencing and annotation.</title>
        <authorList>
            <consortium name="The Broad Institute Genomics Platform"/>
            <consortium name="The Broad Institute Genome Sequencing Center for Infectious Disease"/>
            <person name="Wu L."/>
            <person name="Ma J."/>
        </authorList>
    </citation>
    <scope>NUCLEOTIDE SEQUENCE [LARGE SCALE GENOMIC DNA]</scope>
    <source>
        <strain evidence="11">NBRC 111756</strain>
    </source>
</reference>
<comment type="similarity">
    <text evidence="2">Belongs to the RecN family.</text>
</comment>
<dbReference type="SUPFAM" id="SSF52540">
    <property type="entry name" value="P-loop containing nucleoside triphosphate hydrolases"/>
    <property type="match status" value="1"/>
</dbReference>
<feature type="domain" description="Rad50/SbcC-type AAA" evidence="9">
    <location>
        <begin position="4"/>
        <end position="217"/>
    </location>
</feature>
<accession>A0ABW1ZY93</accession>
<dbReference type="InterPro" id="IPR038729">
    <property type="entry name" value="Rad50/SbcC_AAA"/>
</dbReference>
<gene>
    <name evidence="10" type="primary">recN</name>
    <name evidence="10" type="ORF">ACFQDL_08645</name>
</gene>
<protein>
    <recommendedName>
        <fullName evidence="3">DNA repair protein RecN</fullName>
    </recommendedName>
    <alternativeName>
        <fullName evidence="8">Recombination protein N</fullName>
    </alternativeName>
</protein>
<name>A0ABW1ZY93_9GAMM</name>
<evidence type="ECO:0000256" key="4">
    <source>
        <dbReference type="ARBA" id="ARBA00022741"/>
    </source>
</evidence>
<dbReference type="Proteomes" id="UP001596422">
    <property type="component" value="Unassembled WGS sequence"/>
</dbReference>
<evidence type="ECO:0000256" key="8">
    <source>
        <dbReference type="ARBA" id="ARBA00033408"/>
    </source>
</evidence>
<dbReference type="PANTHER" id="PTHR11059:SF0">
    <property type="entry name" value="DNA REPAIR PROTEIN RECN"/>
    <property type="match status" value="1"/>
</dbReference>
<keyword evidence="6" id="KW-0067">ATP-binding</keyword>
<dbReference type="NCBIfam" id="NF008121">
    <property type="entry name" value="PRK10869.1"/>
    <property type="match status" value="1"/>
</dbReference>
<organism evidence="10 11">
    <name type="scientific">Marinobacterium aestuariivivens</name>
    <dbReference type="NCBI Taxonomy" id="1698799"/>
    <lineage>
        <taxon>Bacteria</taxon>
        <taxon>Pseudomonadati</taxon>
        <taxon>Pseudomonadota</taxon>
        <taxon>Gammaproteobacteria</taxon>
        <taxon>Oceanospirillales</taxon>
        <taxon>Oceanospirillaceae</taxon>
        <taxon>Marinobacterium</taxon>
    </lineage>
</organism>
<evidence type="ECO:0000256" key="2">
    <source>
        <dbReference type="ARBA" id="ARBA00009441"/>
    </source>
</evidence>
<dbReference type="Pfam" id="PF13476">
    <property type="entry name" value="AAA_23"/>
    <property type="match status" value="1"/>
</dbReference>
<keyword evidence="7" id="KW-0234">DNA repair</keyword>
<dbReference type="PANTHER" id="PTHR11059">
    <property type="entry name" value="DNA REPAIR PROTEIN RECN"/>
    <property type="match status" value="1"/>
</dbReference>
<evidence type="ECO:0000256" key="5">
    <source>
        <dbReference type="ARBA" id="ARBA00022763"/>
    </source>
</evidence>
<evidence type="ECO:0000256" key="6">
    <source>
        <dbReference type="ARBA" id="ARBA00022840"/>
    </source>
</evidence>
<dbReference type="EMBL" id="JBHSWE010000001">
    <property type="protein sequence ID" value="MFC6670145.1"/>
    <property type="molecule type" value="Genomic_DNA"/>
</dbReference>
<keyword evidence="11" id="KW-1185">Reference proteome</keyword>
<evidence type="ECO:0000259" key="9">
    <source>
        <dbReference type="Pfam" id="PF13476"/>
    </source>
</evidence>
<proteinExistence type="inferred from homology"/>
<sequence>MLSQLTIRNYAIVESLDLELLPGMTVVSGETGAGKSIMLDALGLALGDRAESGAVRTGAERAEIVATFDLAQLPDAAAWLREHDLDLDGDCLLRRVITAEGRSRSYINGQPCPVSAVRELADHLVDIHGQHEHQRLLKRDYHRSLLDEYAGQSEQAARLREHFNHWRRLDQELRTLTEQSEEQTARLQLLSYQTEELDQLGLTDGELEQLEEEQKTLANAGQILQTGHQLLELTADSEQENCLSLLAHCEQLLASIDSQSPALQQAADMLGSAQIQIAEASQEVRHFLDRVEINPGRQQEVEERLSSIYDIARKHRIQPEELTAFQQRLQQELDSLSRSDEELDALGAEVDAAYTAYLKSAKALSAARQKAARRLGKAVDGQLHELGMLAAHFEVSLVELPAERQALTDWKRWSS</sequence>
<evidence type="ECO:0000313" key="10">
    <source>
        <dbReference type="EMBL" id="MFC6670145.1"/>
    </source>
</evidence>
<keyword evidence="4" id="KW-0547">Nucleotide-binding</keyword>
<comment type="function">
    <text evidence="1">May be involved in recombinational repair of damaged DNA.</text>
</comment>
<dbReference type="RefSeq" id="WP_379908655.1">
    <property type="nucleotide sequence ID" value="NZ_JBHSWE010000001.1"/>
</dbReference>
<keyword evidence="5" id="KW-0227">DNA damage</keyword>
<dbReference type="InterPro" id="IPR027417">
    <property type="entry name" value="P-loop_NTPase"/>
</dbReference>
<dbReference type="Gene3D" id="3.40.50.300">
    <property type="entry name" value="P-loop containing nucleotide triphosphate hydrolases"/>
    <property type="match status" value="2"/>
</dbReference>
<comment type="caution">
    <text evidence="10">The sequence shown here is derived from an EMBL/GenBank/DDBJ whole genome shotgun (WGS) entry which is preliminary data.</text>
</comment>
<dbReference type="CDD" id="cd03241">
    <property type="entry name" value="ABC_RecN"/>
    <property type="match status" value="1"/>
</dbReference>
<evidence type="ECO:0000256" key="7">
    <source>
        <dbReference type="ARBA" id="ARBA00023204"/>
    </source>
</evidence>
<evidence type="ECO:0000256" key="3">
    <source>
        <dbReference type="ARBA" id="ARBA00021315"/>
    </source>
</evidence>
<dbReference type="InterPro" id="IPR004604">
    <property type="entry name" value="DNA_recomb/repair_RecN"/>
</dbReference>
<evidence type="ECO:0000313" key="11">
    <source>
        <dbReference type="Proteomes" id="UP001596422"/>
    </source>
</evidence>